<feature type="domain" description="HD" evidence="3">
    <location>
        <begin position="14"/>
        <end position="163"/>
    </location>
</feature>
<organism evidence="4 5">
    <name type="scientific">Dactylonectria macrodidyma</name>
    <dbReference type="NCBI Taxonomy" id="307937"/>
    <lineage>
        <taxon>Eukaryota</taxon>
        <taxon>Fungi</taxon>
        <taxon>Dikarya</taxon>
        <taxon>Ascomycota</taxon>
        <taxon>Pezizomycotina</taxon>
        <taxon>Sordariomycetes</taxon>
        <taxon>Hypocreomycetidae</taxon>
        <taxon>Hypocreales</taxon>
        <taxon>Nectriaceae</taxon>
        <taxon>Dactylonectria</taxon>
    </lineage>
</organism>
<evidence type="ECO:0000259" key="3">
    <source>
        <dbReference type="Pfam" id="PF13023"/>
    </source>
</evidence>
<reference evidence="4" key="1">
    <citation type="journal article" date="2021" name="Nat. Commun.">
        <title>Genetic determinants of endophytism in the Arabidopsis root mycobiome.</title>
        <authorList>
            <person name="Mesny F."/>
            <person name="Miyauchi S."/>
            <person name="Thiergart T."/>
            <person name="Pickel B."/>
            <person name="Atanasova L."/>
            <person name="Karlsson M."/>
            <person name="Huettel B."/>
            <person name="Barry K.W."/>
            <person name="Haridas S."/>
            <person name="Chen C."/>
            <person name="Bauer D."/>
            <person name="Andreopoulos W."/>
            <person name="Pangilinan J."/>
            <person name="LaButti K."/>
            <person name="Riley R."/>
            <person name="Lipzen A."/>
            <person name="Clum A."/>
            <person name="Drula E."/>
            <person name="Henrissat B."/>
            <person name="Kohler A."/>
            <person name="Grigoriev I.V."/>
            <person name="Martin F.M."/>
            <person name="Hacquard S."/>
        </authorList>
    </citation>
    <scope>NUCLEOTIDE SEQUENCE</scope>
    <source>
        <strain evidence="4">MPI-CAGE-AT-0147</strain>
    </source>
</reference>
<dbReference type="Pfam" id="PF13023">
    <property type="entry name" value="HD_3"/>
    <property type="match status" value="1"/>
</dbReference>
<evidence type="ECO:0000313" key="5">
    <source>
        <dbReference type="Proteomes" id="UP000738349"/>
    </source>
</evidence>
<dbReference type="PANTHER" id="PTHR11845:SF13">
    <property type="entry name" value="5'-DEOXYNUCLEOTIDASE HDDC2"/>
    <property type="match status" value="1"/>
</dbReference>
<keyword evidence="4" id="KW-0808">Transferase</keyword>
<dbReference type="SUPFAM" id="SSF52540">
    <property type="entry name" value="P-loop containing nucleoside triphosphate hydrolases"/>
    <property type="match status" value="1"/>
</dbReference>
<accession>A0A9P9DYD4</accession>
<dbReference type="Gene3D" id="1.10.3210.10">
    <property type="entry name" value="Hypothetical protein af1432"/>
    <property type="match status" value="1"/>
</dbReference>
<keyword evidence="4" id="KW-0418">Kinase</keyword>
<evidence type="ECO:0000256" key="2">
    <source>
        <dbReference type="ARBA" id="ARBA00022801"/>
    </source>
</evidence>
<keyword evidence="1" id="KW-0479">Metal-binding</keyword>
<protein>
    <submittedName>
        <fullName evidence="4">Adenylate kinase</fullName>
    </submittedName>
</protein>
<dbReference type="OrthoDB" id="442176at2759"/>
<dbReference type="PANTHER" id="PTHR11845">
    <property type="entry name" value="5'-DEOXYNUCLEOTIDASE HDDC2"/>
    <property type="match status" value="1"/>
</dbReference>
<dbReference type="Proteomes" id="UP000738349">
    <property type="component" value="Unassembled WGS sequence"/>
</dbReference>
<dbReference type="InterPro" id="IPR006674">
    <property type="entry name" value="HD_domain"/>
</dbReference>
<dbReference type="InterPro" id="IPR027417">
    <property type="entry name" value="P-loop_NTPase"/>
</dbReference>
<keyword evidence="2" id="KW-0378">Hydrolase</keyword>
<dbReference type="InterPro" id="IPR039356">
    <property type="entry name" value="YfbR/HDDC2"/>
</dbReference>
<dbReference type="GO" id="GO:0046872">
    <property type="term" value="F:metal ion binding"/>
    <property type="evidence" value="ECO:0007669"/>
    <property type="project" value="UniProtKB-KW"/>
</dbReference>
<dbReference type="Gene3D" id="3.40.50.300">
    <property type="entry name" value="P-loop containing nucleotide triphosphate hydrolases"/>
    <property type="match status" value="1"/>
</dbReference>
<dbReference type="Pfam" id="PF00406">
    <property type="entry name" value="ADK"/>
    <property type="match status" value="1"/>
</dbReference>
<name>A0A9P9DYD4_9HYPO</name>
<dbReference type="SUPFAM" id="SSF109604">
    <property type="entry name" value="HD-domain/PDEase-like"/>
    <property type="match status" value="1"/>
</dbReference>
<evidence type="ECO:0000313" key="4">
    <source>
        <dbReference type="EMBL" id="KAH7127508.1"/>
    </source>
</evidence>
<dbReference type="GO" id="GO:0016301">
    <property type="term" value="F:kinase activity"/>
    <property type="evidence" value="ECO:0007669"/>
    <property type="project" value="UniProtKB-KW"/>
</dbReference>
<keyword evidence="5" id="KW-1185">Reference proteome</keyword>
<dbReference type="GO" id="GO:0005737">
    <property type="term" value="C:cytoplasm"/>
    <property type="evidence" value="ECO:0007669"/>
    <property type="project" value="TreeGrafter"/>
</dbReference>
<proteinExistence type="predicted"/>
<evidence type="ECO:0000256" key="1">
    <source>
        <dbReference type="ARBA" id="ARBA00022723"/>
    </source>
</evidence>
<gene>
    <name evidence="4" type="ORF">EDB81DRAFT_889303</name>
</gene>
<dbReference type="EMBL" id="JAGMUV010000019">
    <property type="protein sequence ID" value="KAH7127508.1"/>
    <property type="molecule type" value="Genomic_DNA"/>
</dbReference>
<sequence length="387" mass="43242">MDRLTSPLPFLEAIESLKAVKNSRWALHSSPESERLYDKMYQMALVCLAHPDLSGEDEVNAVIMCMVHDVAHVASGEVTLVDDSRLPQSTIEEEIGLKHLAYLLKESSPTLADRLPEALLEYKNCETRVSKLVRQIEKFETLHQAVIGWQKGSGTRDDVDLDPMCEGITDPWLAKQADNICREDWDTLDETSETKTPIIFVIGKYACGSEMGDQSQFRLIADEFSIGYISIDDLLQEEQSRPGSIFGRFIEEANENLANFPASLAITLLKSKVKESELTGKGALIRGFPQSISQAVVFEREISNVYSTICLEYPVETRMERATIGGESSQQEGSNAREGETSWVSESSSRALVDHLSRNFFQRVDAAGSHDEVYAEIRGVVRAIIKR</sequence>
<dbReference type="GO" id="GO:0002953">
    <property type="term" value="F:5'-deoxynucleotidase activity"/>
    <property type="evidence" value="ECO:0007669"/>
    <property type="project" value="InterPro"/>
</dbReference>
<comment type="caution">
    <text evidence="4">The sequence shown here is derived from an EMBL/GenBank/DDBJ whole genome shotgun (WGS) entry which is preliminary data.</text>
</comment>
<dbReference type="AlphaFoldDB" id="A0A9P9DYD4"/>